<dbReference type="EMBL" id="NVSR01000029">
    <property type="protein sequence ID" value="PCI28643.1"/>
    <property type="molecule type" value="Genomic_DNA"/>
</dbReference>
<dbReference type="AlphaFoldDB" id="A0A2A4T4Z6"/>
<accession>A0A2A4T4Z6</accession>
<organism evidence="1 2">
    <name type="scientific">SAR324 cluster bacterium</name>
    <dbReference type="NCBI Taxonomy" id="2024889"/>
    <lineage>
        <taxon>Bacteria</taxon>
        <taxon>Deltaproteobacteria</taxon>
        <taxon>SAR324 cluster</taxon>
    </lineage>
</organism>
<comment type="caution">
    <text evidence="1">The sequence shown here is derived from an EMBL/GenBank/DDBJ whole genome shotgun (WGS) entry which is preliminary data.</text>
</comment>
<sequence>MKFVNTHILASYKKIFSDKKTIDKIVNNNIQINHIVLYSILSFKKDEEKEFRKWSQKHIQRVRKKKKKYQENYIFSRQRRLIALKYLLINYTDKTTKNNNNKDLETLYKLFTLVNDNLEIETKSLEHHLINSSLFEYRDNFTWQLKRAQDIFINNDAMEKYNILFHKHYKVELKEYIYIIFYILVNYHNIDTSEYYNLNTFDNWCFSLNNIPTETKVLFKKVFNMISHDMNEATEFSHSTLNDYYDFDLFRSKPFLNIKKDLYIPIDGRFVEDLIFYNLFYKILDIPNIGKKKFMQDFGIPFENYASSLVKFSINQTTYFNYTHIEEFTFKYKKNNLKSPDIMLVSEDESEILVIEVKSARVLDSISKLASNENSTTQTYQKTKIKPALQSMEAISRIIETQSNQYITNRAQYIFLTISMTDIPMSTLQYKMIQSNTKIDYSSAFLSMNIEAFELFIKVISSEFKYNFAQVLGGYEQHKEGMSIKTYLNRMIKHHNIENQKFDDLFLEPQEEYIKFINNI</sequence>
<evidence type="ECO:0000313" key="1">
    <source>
        <dbReference type="EMBL" id="PCI28643.1"/>
    </source>
</evidence>
<protein>
    <submittedName>
        <fullName evidence="1">Uncharacterized protein</fullName>
    </submittedName>
</protein>
<dbReference type="Proteomes" id="UP000218113">
    <property type="component" value="Unassembled WGS sequence"/>
</dbReference>
<proteinExistence type="predicted"/>
<name>A0A2A4T4Z6_9DELT</name>
<reference evidence="2" key="1">
    <citation type="submission" date="2017-08" db="EMBL/GenBank/DDBJ databases">
        <title>A dynamic microbial community with high functional redundancy inhabits the cold, oxic subseafloor aquifer.</title>
        <authorList>
            <person name="Tully B.J."/>
            <person name="Wheat C.G."/>
            <person name="Glazer B.T."/>
            <person name="Huber J.A."/>
        </authorList>
    </citation>
    <scope>NUCLEOTIDE SEQUENCE [LARGE SCALE GENOMIC DNA]</scope>
</reference>
<evidence type="ECO:0000313" key="2">
    <source>
        <dbReference type="Proteomes" id="UP000218113"/>
    </source>
</evidence>
<gene>
    <name evidence="1" type="ORF">COB67_05905</name>
</gene>